<dbReference type="STRING" id="105696.A0A1Y2M4P1"/>
<dbReference type="EMBL" id="KZ107841">
    <property type="protein sequence ID" value="OSS51060.1"/>
    <property type="molecule type" value="Genomic_DNA"/>
</dbReference>
<sequence length="572" mass="64715">MVDADTPWGRRLIICCDGTWQSSTTDKQNVPSNVTKLCRLIARYSEAKTDQNKHWHQLVYYDGGIGTGDLSEAESIRQGATGAGLEENIIEAYNFIVLNYEPGDEILCFGFSRGAYTARAVAGLVADIGVLQPLEMQFFHDIYRCYEEYGLDPNGSKSGVSFRETSAWKKICNKNIFVEGPPSEASRNIKVVGVWDTVGSLGVPDILGYNNGNLRKKYGFNNVKLSKHVQHAYHALALDDRRPSFRPTLWYIDPERNKESELKQVWFPGVHINCGGGSDDPFTKMEGDMENISIATFTWMLQCIAPHVDLDQAGFKFYLKQYQNWLKKLRFDCTILHPQEAGGVLDTIWKTASWINPFKSEQPSAAAATSSVAKSHTHDKLYFGWGIGPIDDSYTKMYFANGAPRPRRPGREEMEIEGKWSPIKGDASRPTGFLTNEYIHPLVQHRIETVGWAKWIKWADLARPSPFPLEGWKRKLYTEEDGKTRYYWYSSDGEICLPEWCVLPDTPNEINYERAWYMAALDMGKEASSEGLKAADVVKAAGGKDFLKRLDGEIKWRSDMKPGNTWTPAKKS</sequence>
<evidence type="ECO:0000259" key="1">
    <source>
        <dbReference type="Pfam" id="PF09994"/>
    </source>
</evidence>
<dbReference type="InParanoid" id="A0A1Y2M4P1"/>
<dbReference type="Pfam" id="PF09994">
    <property type="entry name" value="T6SS_Tle1-like_cat"/>
    <property type="match status" value="1"/>
</dbReference>
<reference evidence="2 3" key="1">
    <citation type="journal article" date="2017" name="Genome Announc.">
        <title>Genome sequence of the saprophytic ascomycete Epicoccum nigrum ICMP 19927 strain isolated from New Zealand.</title>
        <authorList>
            <person name="Fokin M."/>
            <person name="Fleetwood D."/>
            <person name="Weir B.S."/>
            <person name="Villas-Boas S.G."/>
        </authorList>
    </citation>
    <scope>NUCLEOTIDE SEQUENCE [LARGE SCALE GENOMIC DNA]</scope>
    <source>
        <strain evidence="2 3">ICMP 19927</strain>
    </source>
</reference>
<gene>
    <name evidence="2" type="ORF">B5807_04072</name>
</gene>
<dbReference type="PANTHER" id="PTHR33840">
    <property type="match status" value="1"/>
</dbReference>
<dbReference type="InterPro" id="IPR018712">
    <property type="entry name" value="Tle1-like_cat"/>
</dbReference>
<feature type="domain" description="T6SS Phospholipase effector Tle1-like catalytic" evidence="1">
    <location>
        <begin position="10"/>
        <end position="302"/>
    </location>
</feature>
<evidence type="ECO:0000313" key="3">
    <source>
        <dbReference type="Proteomes" id="UP000193240"/>
    </source>
</evidence>
<name>A0A1Y2M4P1_EPING</name>
<dbReference type="PANTHER" id="PTHR33840:SF16">
    <property type="entry name" value="DUF2235 DOMAIN-CONTAINING PROTEIN"/>
    <property type="match status" value="1"/>
</dbReference>
<evidence type="ECO:0000313" key="2">
    <source>
        <dbReference type="EMBL" id="OSS51060.1"/>
    </source>
</evidence>
<proteinExistence type="predicted"/>
<dbReference type="Proteomes" id="UP000193240">
    <property type="component" value="Unassembled WGS sequence"/>
</dbReference>
<protein>
    <recommendedName>
        <fullName evidence="1">T6SS Phospholipase effector Tle1-like catalytic domain-containing protein</fullName>
    </recommendedName>
</protein>
<dbReference type="AlphaFoldDB" id="A0A1Y2M4P1"/>
<dbReference type="OMA" id="IMCFGFS"/>
<accession>A0A1Y2M4P1</accession>
<keyword evidence="3" id="KW-1185">Reference proteome</keyword>
<organism evidence="2 3">
    <name type="scientific">Epicoccum nigrum</name>
    <name type="common">Soil fungus</name>
    <name type="synonym">Epicoccum purpurascens</name>
    <dbReference type="NCBI Taxonomy" id="105696"/>
    <lineage>
        <taxon>Eukaryota</taxon>
        <taxon>Fungi</taxon>
        <taxon>Dikarya</taxon>
        <taxon>Ascomycota</taxon>
        <taxon>Pezizomycotina</taxon>
        <taxon>Dothideomycetes</taxon>
        <taxon>Pleosporomycetidae</taxon>
        <taxon>Pleosporales</taxon>
        <taxon>Pleosporineae</taxon>
        <taxon>Didymellaceae</taxon>
        <taxon>Epicoccum</taxon>
    </lineage>
</organism>